<protein>
    <submittedName>
        <fullName evidence="2">Uncharacterized protein</fullName>
    </submittedName>
</protein>
<comment type="caution">
    <text evidence="2">The sequence shown here is derived from an EMBL/GenBank/DDBJ whole genome shotgun (WGS) entry which is preliminary data.</text>
</comment>
<feature type="compositionally biased region" description="Basic and acidic residues" evidence="1">
    <location>
        <begin position="49"/>
        <end position="81"/>
    </location>
</feature>
<dbReference type="RefSeq" id="WP_274187401.1">
    <property type="nucleotide sequence ID" value="NZ_BAABHN010000045.1"/>
</dbReference>
<dbReference type="EMBL" id="JBHSIM010000045">
    <property type="protein sequence ID" value="MFC4835079.1"/>
    <property type="molecule type" value="Genomic_DNA"/>
</dbReference>
<feature type="region of interest" description="Disordered" evidence="1">
    <location>
        <begin position="1"/>
        <end position="20"/>
    </location>
</feature>
<gene>
    <name evidence="2" type="ORF">ACFPEL_21905</name>
</gene>
<evidence type="ECO:0000313" key="3">
    <source>
        <dbReference type="Proteomes" id="UP001595909"/>
    </source>
</evidence>
<accession>A0ABV9RNJ7</accession>
<feature type="region of interest" description="Disordered" evidence="1">
    <location>
        <begin position="43"/>
        <end position="81"/>
    </location>
</feature>
<dbReference type="Proteomes" id="UP001595909">
    <property type="component" value="Unassembled WGS sequence"/>
</dbReference>
<evidence type="ECO:0000313" key="2">
    <source>
        <dbReference type="EMBL" id="MFC4835079.1"/>
    </source>
</evidence>
<keyword evidence="3" id="KW-1185">Reference proteome</keyword>
<evidence type="ECO:0000256" key="1">
    <source>
        <dbReference type="SAM" id="MobiDB-lite"/>
    </source>
</evidence>
<proteinExistence type="predicted"/>
<sequence length="81" mass="8970">MAEDTADDRGDDATPPSDDVEAALGAAVDDALADEVRRQKRRFVQGLMDLDRHEGVGRDDGRRNDSTYRDLDPGRRDDPEA</sequence>
<name>A0ABV9RNJ7_9PSEU</name>
<reference evidence="3" key="1">
    <citation type="journal article" date="2019" name="Int. J. Syst. Evol. Microbiol.">
        <title>The Global Catalogue of Microorganisms (GCM) 10K type strain sequencing project: providing services to taxonomists for standard genome sequencing and annotation.</title>
        <authorList>
            <consortium name="The Broad Institute Genomics Platform"/>
            <consortium name="The Broad Institute Genome Sequencing Center for Infectious Disease"/>
            <person name="Wu L."/>
            <person name="Ma J."/>
        </authorList>
    </citation>
    <scope>NUCLEOTIDE SEQUENCE [LARGE SCALE GENOMIC DNA]</scope>
    <source>
        <strain evidence="3">CCUG 50347</strain>
    </source>
</reference>
<organism evidence="2 3">
    <name type="scientific">Actinomycetospora chibensis</name>
    <dbReference type="NCBI Taxonomy" id="663606"/>
    <lineage>
        <taxon>Bacteria</taxon>
        <taxon>Bacillati</taxon>
        <taxon>Actinomycetota</taxon>
        <taxon>Actinomycetes</taxon>
        <taxon>Pseudonocardiales</taxon>
        <taxon>Pseudonocardiaceae</taxon>
        <taxon>Actinomycetospora</taxon>
    </lineage>
</organism>